<gene>
    <name evidence="2" type="ORF">EJ02DRAFT_410749</name>
</gene>
<dbReference type="EMBL" id="ML976110">
    <property type="protein sequence ID" value="KAF1938255.1"/>
    <property type="molecule type" value="Genomic_DNA"/>
</dbReference>
<feature type="region of interest" description="Disordered" evidence="1">
    <location>
        <begin position="62"/>
        <end position="129"/>
    </location>
</feature>
<dbReference type="AlphaFoldDB" id="A0A6A5SCA6"/>
<feature type="compositionally biased region" description="Polar residues" evidence="1">
    <location>
        <begin position="447"/>
        <end position="456"/>
    </location>
</feature>
<keyword evidence="3" id="KW-1185">Reference proteome</keyword>
<organism evidence="2 3">
    <name type="scientific">Clathrospora elynae</name>
    <dbReference type="NCBI Taxonomy" id="706981"/>
    <lineage>
        <taxon>Eukaryota</taxon>
        <taxon>Fungi</taxon>
        <taxon>Dikarya</taxon>
        <taxon>Ascomycota</taxon>
        <taxon>Pezizomycotina</taxon>
        <taxon>Dothideomycetes</taxon>
        <taxon>Pleosporomycetidae</taxon>
        <taxon>Pleosporales</taxon>
        <taxon>Diademaceae</taxon>
        <taxon>Clathrospora</taxon>
    </lineage>
</organism>
<evidence type="ECO:0000256" key="1">
    <source>
        <dbReference type="SAM" id="MobiDB-lite"/>
    </source>
</evidence>
<sequence length="527" mass="60039">MANFNASSDLPLQLPNPRFSFDFANYAVEDKPCATTRQYIQDLFPGQNKPLPRPNTSLKRSWMKRTAPSPQQTVASLSRELSNRQEDRIRNHAYRQKDRELCPTPTSPHYKPHVDASARSSNSSTSTNTSLGGLQCVLQPVITALNRGKQTASLPDLPELIMEHILAYVVGGPRIVYVTPHQQRHGYYDGSSKLDIRLFLMQPIFSISQQLRRLALDVFYRECTLMIDLYDDEMRKHYQFWTTSPPETVSEAIHRVSRLRIRLPVPSIETAAHRGVANGMEAPKEYIHAVQDCLRAIIDLITDTRSIPPPPKSHPLSPPHTSVLRRKLSFRSIKQPSGCLEFTCRGQSPPPPPNQRKALERLEIVLVKRSETVVILPETLELVAMWKPMMSIEYYIELQGRERLWAKRVMGVWMGREPDGRRLLHVTDLQALKAPPSAALQPRAPQVPTQTREVQNPQERIVRKTTSELCLQQRSAQDERDTRNDHVKLNPKSPGFLPRATVMKGKREPPSVEGLQHITADIRRGVY</sequence>
<feature type="region of interest" description="Disordered" evidence="1">
    <location>
        <begin position="473"/>
        <end position="498"/>
    </location>
</feature>
<feature type="compositionally biased region" description="Low complexity" evidence="1">
    <location>
        <begin position="120"/>
        <end position="129"/>
    </location>
</feature>
<protein>
    <submittedName>
        <fullName evidence="2">Uncharacterized protein</fullName>
    </submittedName>
</protein>
<dbReference type="Proteomes" id="UP000800038">
    <property type="component" value="Unassembled WGS sequence"/>
</dbReference>
<evidence type="ECO:0000313" key="2">
    <source>
        <dbReference type="EMBL" id="KAF1938255.1"/>
    </source>
</evidence>
<feature type="compositionally biased region" description="Polar residues" evidence="1">
    <location>
        <begin position="68"/>
        <end position="80"/>
    </location>
</feature>
<evidence type="ECO:0000313" key="3">
    <source>
        <dbReference type="Proteomes" id="UP000800038"/>
    </source>
</evidence>
<dbReference type="OrthoDB" id="3694065at2759"/>
<accession>A0A6A5SCA6</accession>
<name>A0A6A5SCA6_9PLEO</name>
<feature type="compositionally biased region" description="Basic and acidic residues" evidence="1">
    <location>
        <begin position="81"/>
        <end position="101"/>
    </location>
</feature>
<proteinExistence type="predicted"/>
<feature type="compositionally biased region" description="Basic and acidic residues" evidence="1">
    <location>
        <begin position="476"/>
        <end position="488"/>
    </location>
</feature>
<feature type="region of interest" description="Disordered" evidence="1">
    <location>
        <begin position="437"/>
        <end position="456"/>
    </location>
</feature>
<reference evidence="2" key="1">
    <citation type="journal article" date="2020" name="Stud. Mycol.">
        <title>101 Dothideomycetes genomes: a test case for predicting lifestyles and emergence of pathogens.</title>
        <authorList>
            <person name="Haridas S."/>
            <person name="Albert R."/>
            <person name="Binder M."/>
            <person name="Bloem J."/>
            <person name="Labutti K."/>
            <person name="Salamov A."/>
            <person name="Andreopoulos B."/>
            <person name="Baker S."/>
            <person name="Barry K."/>
            <person name="Bills G."/>
            <person name="Bluhm B."/>
            <person name="Cannon C."/>
            <person name="Castanera R."/>
            <person name="Culley D."/>
            <person name="Daum C."/>
            <person name="Ezra D."/>
            <person name="Gonzalez J."/>
            <person name="Henrissat B."/>
            <person name="Kuo A."/>
            <person name="Liang C."/>
            <person name="Lipzen A."/>
            <person name="Lutzoni F."/>
            <person name="Magnuson J."/>
            <person name="Mondo S."/>
            <person name="Nolan M."/>
            <person name="Ohm R."/>
            <person name="Pangilinan J."/>
            <person name="Park H.-J."/>
            <person name="Ramirez L."/>
            <person name="Alfaro M."/>
            <person name="Sun H."/>
            <person name="Tritt A."/>
            <person name="Yoshinaga Y."/>
            <person name="Zwiers L.-H."/>
            <person name="Turgeon B."/>
            <person name="Goodwin S."/>
            <person name="Spatafora J."/>
            <person name="Crous P."/>
            <person name="Grigoriev I."/>
        </authorList>
    </citation>
    <scope>NUCLEOTIDE SEQUENCE</scope>
    <source>
        <strain evidence="2">CBS 161.51</strain>
    </source>
</reference>